<dbReference type="AlphaFoldDB" id="A0A9E7FLF7"/>
<dbReference type="PANTHER" id="PTHR37214:SF2">
    <property type="entry name" value="CYTOMEGALOVIRUS UL139 PROTEIN"/>
    <property type="match status" value="1"/>
</dbReference>
<keyword evidence="1" id="KW-0175">Coiled coil</keyword>
<protein>
    <submittedName>
        <fullName evidence="2">Uncharacterized protein</fullName>
    </submittedName>
</protein>
<feature type="coiled-coil region" evidence="1">
    <location>
        <begin position="39"/>
        <end position="102"/>
    </location>
</feature>
<evidence type="ECO:0000256" key="1">
    <source>
        <dbReference type="SAM" id="Coils"/>
    </source>
</evidence>
<accession>A0A9E7FLF7</accession>
<reference evidence="2" key="1">
    <citation type="submission" date="2022-05" db="EMBL/GenBank/DDBJ databases">
        <title>The Musa troglodytarum L. genome provides insights into the mechanism of non-climacteric behaviour and enrichment of carotenoids.</title>
        <authorList>
            <person name="Wang J."/>
        </authorList>
    </citation>
    <scope>NUCLEOTIDE SEQUENCE</scope>
    <source>
        <tissue evidence="2">Leaf</tissue>
    </source>
</reference>
<evidence type="ECO:0000313" key="3">
    <source>
        <dbReference type="Proteomes" id="UP001055439"/>
    </source>
</evidence>
<keyword evidence="3" id="KW-1185">Reference proteome</keyword>
<name>A0A9E7FLF7_9LILI</name>
<sequence length="219" mass="25733">MAAPSTFQERLQQMEATRTQRLALLRDEREIQIAKSHLLSEKIEELRRAERRCLLLERRNAEIAHRILTNRTQIDAVDARYQAAAREDLKSAIEELEQREKERDGFYAANRAEMEEFRERQRSFVSDTHEEVRKLRDWVSELKSSLKHLQGNDGYLNNAKIAAAEARKSELLAEKEKLDKNLASRSHLRTLLQKQLHKMLLSKDREKESTTLLKDEAEK</sequence>
<dbReference type="InterPro" id="IPR021042">
    <property type="entry name" value="Herpes_UL139_cytomegalovirus"/>
</dbReference>
<organism evidence="2 3">
    <name type="scientific">Musa troglodytarum</name>
    <name type="common">fe'i banana</name>
    <dbReference type="NCBI Taxonomy" id="320322"/>
    <lineage>
        <taxon>Eukaryota</taxon>
        <taxon>Viridiplantae</taxon>
        <taxon>Streptophyta</taxon>
        <taxon>Embryophyta</taxon>
        <taxon>Tracheophyta</taxon>
        <taxon>Spermatophyta</taxon>
        <taxon>Magnoliopsida</taxon>
        <taxon>Liliopsida</taxon>
        <taxon>Zingiberales</taxon>
        <taxon>Musaceae</taxon>
        <taxon>Musa</taxon>
    </lineage>
</organism>
<evidence type="ECO:0000313" key="2">
    <source>
        <dbReference type="EMBL" id="URD97955.1"/>
    </source>
</evidence>
<dbReference type="OrthoDB" id="783071at2759"/>
<dbReference type="EMBL" id="CP097506">
    <property type="protein sequence ID" value="URD97955.1"/>
    <property type="molecule type" value="Genomic_DNA"/>
</dbReference>
<proteinExistence type="predicted"/>
<dbReference type="Pfam" id="PF12507">
    <property type="entry name" value="HCMV_UL139"/>
    <property type="match status" value="1"/>
</dbReference>
<dbReference type="Proteomes" id="UP001055439">
    <property type="component" value="Chromosome 4"/>
</dbReference>
<dbReference type="PANTHER" id="PTHR37214">
    <property type="entry name" value="CYTOMEGALOVIRUS UL139 PROTEIN"/>
    <property type="match status" value="1"/>
</dbReference>
<gene>
    <name evidence="2" type="ORF">MUK42_30925</name>
</gene>